<dbReference type="InterPro" id="IPR029760">
    <property type="entry name" value="GPX_CS"/>
</dbReference>
<evidence type="ECO:0000313" key="9">
    <source>
        <dbReference type="Proteomes" id="UP001445076"/>
    </source>
</evidence>
<dbReference type="PANTHER" id="PTHR11592:SF81">
    <property type="entry name" value="GLUTATHIONE PEROXIDASE"/>
    <property type="match status" value="1"/>
</dbReference>
<dbReference type="Proteomes" id="UP001445076">
    <property type="component" value="Unassembled WGS sequence"/>
</dbReference>
<dbReference type="PRINTS" id="PR01011">
    <property type="entry name" value="GLUTPROXDASE"/>
</dbReference>
<protein>
    <recommendedName>
        <fullName evidence="5">Glutathione peroxidase</fullName>
    </recommendedName>
</protein>
<evidence type="ECO:0000259" key="7">
    <source>
        <dbReference type="PROSITE" id="PS51352"/>
    </source>
</evidence>
<evidence type="ECO:0000256" key="6">
    <source>
        <dbReference type="SAM" id="SignalP"/>
    </source>
</evidence>
<keyword evidence="3 5" id="KW-0560">Oxidoreductase</keyword>
<feature type="active site" evidence="4">
    <location>
        <position position="69"/>
    </location>
</feature>
<feature type="domain" description="Thioredoxin" evidence="7">
    <location>
        <begin position="30"/>
        <end position="212"/>
    </location>
</feature>
<dbReference type="AlphaFoldDB" id="A0AAW0Y3U0"/>
<feature type="signal peptide" evidence="6">
    <location>
        <begin position="1"/>
        <end position="21"/>
    </location>
</feature>
<dbReference type="PANTHER" id="PTHR11592">
    <property type="entry name" value="GLUTATHIONE PEROXIDASE"/>
    <property type="match status" value="1"/>
</dbReference>
<sequence>KMMARLVPLLLIAALLSPGLAEIFPRRVCGEVEGDIYQFSANLLENGTEVSFEEYTGKVVLVINLATFCGLTVPSYTQMNALAEFYVDQDFVILGFPCNQFSMLEPGTNSEIMNGIRYVRPGDGFEPLITMFEKTEVNGNNEHPFFTFLKGACESTYTEFYSDLFYEPIRIGDVQWNFEKFLIGRDGKPYTRYHPDVTDPEDLKDDINTLLNA</sequence>
<dbReference type="PROSITE" id="PS00763">
    <property type="entry name" value="GLUTATHIONE_PEROXID_2"/>
    <property type="match status" value="1"/>
</dbReference>
<comment type="similarity">
    <text evidence="1 5">Belongs to the glutathione peroxidase family.</text>
</comment>
<feature type="non-terminal residue" evidence="8">
    <location>
        <position position="1"/>
    </location>
</feature>
<gene>
    <name evidence="8" type="ORF">OTU49_000629</name>
</gene>
<dbReference type="Gene3D" id="3.40.30.10">
    <property type="entry name" value="Glutaredoxin"/>
    <property type="match status" value="1"/>
</dbReference>
<dbReference type="InterPro" id="IPR036249">
    <property type="entry name" value="Thioredoxin-like_sf"/>
</dbReference>
<evidence type="ECO:0000256" key="2">
    <source>
        <dbReference type="ARBA" id="ARBA00022559"/>
    </source>
</evidence>
<evidence type="ECO:0000313" key="8">
    <source>
        <dbReference type="EMBL" id="KAK8744809.1"/>
    </source>
</evidence>
<dbReference type="PROSITE" id="PS51355">
    <property type="entry name" value="GLUTATHIONE_PEROXID_3"/>
    <property type="match status" value="1"/>
</dbReference>
<name>A0AAW0Y3U0_CHEQU</name>
<dbReference type="GO" id="GO:0006979">
    <property type="term" value="P:response to oxidative stress"/>
    <property type="evidence" value="ECO:0007669"/>
    <property type="project" value="InterPro"/>
</dbReference>
<dbReference type="InterPro" id="IPR000889">
    <property type="entry name" value="Glutathione_peroxidase"/>
</dbReference>
<keyword evidence="9" id="KW-1185">Reference proteome</keyword>
<dbReference type="PROSITE" id="PS51352">
    <property type="entry name" value="THIOREDOXIN_2"/>
    <property type="match status" value="1"/>
</dbReference>
<organism evidence="8 9">
    <name type="scientific">Cherax quadricarinatus</name>
    <name type="common">Australian red claw crayfish</name>
    <dbReference type="NCBI Taxonomy" id="27406"/>
    <lineage>
        <taxon>Eukaryota</taxon>
        <taxon>Metazoa</taxon>
        <taxon>Ecdysozoa</taxon>
        <taxon>Arthropoda</taxon>
        <taxon>Crustacea</taxon>
        <taxon>Multicrustacea</taxon>
        <taxon>Malacostraca</taxon>
        <taxon>Eumalacostraca</taxon>
        <taxon>Eucarida</taxon>
        <taxon>Decapoda</taxon>
        <taxon>Pleocyemata</taxon>
        <taxon>Astacidea</taxon>
        <taxon>Parastacoidea</taxon>
        <taxon>Parastacidae</taxon>
        <taxon>Cherax</taxon>
    </lineage>
</organism>
<reference evidence="8 9" key="1">
    <citation type="journal article" date="2024" name="BMC Genomics">
        <title>Genome assembly of redclaw crayfish (Cherax quadricarinatus) provides insights into its immune adaptation and hypoxia tolerance.</title>
        <authorList>
            <person name="Liu Z."/>
            <person name="Zheng J."/>
            <person name="Li H."/>
            <person name="Fang K."/>
            <person name="Wang S."/>
            <person name="He J."/>
            <person name="Zhou D."/>
            <person name="Weng S."/>
            <person name="Chi M."/>
            <person name="Gu Z."/>
            <person name="He J."/>
            <person name="Li F."/>
            <person name="Wang M."/>
        </authorList>
    </citation>
    <scope>NUCLEOTIDE SEQUENCE [LARGE SCALE GENOMIC DNA]</scope>
    <source>
        <strain evidence="8">ZL_2023a</strain>
    </source>
</reference>
<dbReference type="InterPro" id="IPR013766">
    <property type="entry name" value="Thioredoxin_domain"/>
</dbReference>
<evidence type="ECO:0000256" key="4">
    <source>
        <dbReference type="PIRSR" id="PIRSR000303-1"/>
    </source>
</evidence>
<evidence type="ECO:0000256" key="3">
    <source>
        <dbReference type="ARBA" id="ARBA00023002"/>
    </source>
</evidence>
<evidence type="ECO:0000256" key="1">
    <source>
        <dbReference type="ARBA" id="ARBA00006926"/>
    </source>
</evidence>
<evidence type="ECO:0000256" key="5">
    <source>
        <dbReference type="RuleBase" id="RU000499"/>
    </source>
</evidence>
<dbReference type="SUPFAM" id="SSF52833">
    <property type="entry name" value="Thioredoxin-like"/>
    <property type="match status" value="1"/>
</dbReference>
<comment type="caution">
    <text evidence="8">The sequence shown here is derived from an EMBL/GenBank/DDBJ whole genome shotgun (WGS) entry which is preliminary data.</text>
</comment>
<dbReference type="EMBL" id="JARKIK010000021">
    <property type="protein sequence ID" value="KAK8744809.1"/>
    <property type="molecule type" value="Genomic_DNA"/>
</dbReference>
<dbReference type="PIRSF" id="PIRSF000303">
    <property type="entry name" value="Glutathion_perox"/>
    <property type="match status" value="1"/>
</dbReference>
<feature type="chain" id="PRO_5043665266" description="Glutathione peroxidase" evidence="6">
    <location>
        <begin position="22"/>
        <end position="213"/>
    </location>
</feature>
<keyword evidence="2 5" id="KW-0575">Peroxidase</keyword>
<proteinExistence type="inferred from homology"/>
<dbReference type="CDD" id="cd00340">
    <property type="entry name" value="GSH_Peroxidase"/>
    <property type="match status" value="1"/>
</dbReference>
<dbReference type="Pfam" id="PF00255">
    <property type="entry name" value="GSHPx"/>
    <property type="match status" value="1"/>
</dbReference>
<keyword evidence="6" id="KW-0732">Signal</keyword>
<accession>A0AAW0Y3U0</accession>
<dbReference type="GO" id="GO:0004602">
    <property type="term" value="F:glutathione peroxidase activity"/>
    <property type="evidence" value="ECO:0007669"/>
    <property type="project" value="TreeGrafter"/>
</dbReference>